<feature type="domain" description="Peptidase M13 N-terminal" evidence="11">
    <location>
        <begin position="89"/>
        <end position="483"/>
    </location>
</feature>
<organism evidence="12 13">
    <name type="scientific">Bemisia tabaci</name>
    <name type="common">Sweetpotato whitefly</name>
    <name type="synonym">Aleurodes tabaci</name>
    <dbReference type="NCBI Taxonomy" id="7038"/>
    <lineage>
        <taxon>Eukaryota</taxon>
        <taxon>Metazoa</taxon>
        <taxon>Ecdysozoa</taxon>
        <taxon>Arthropoda</taxon>
        <taxon>Hexapoda</taxon>
        <taxon>Insecta</taxon>
        <taxon>Pterygota</taxon>
        <taxon>Neoptera</taxon>
        <taxon>Paraneoptera</taxon>
        <taxon>Hemiptera</taxon>
        <taxon>Sternorrhyncha</taxon>
        <taxon>Aleyrodoidea</taxon>
        <taxon>Aleyrodidae</taxon>
        <taxon>Aleyrodinae</taxon>
        <taxon>Bemisia</taxon>
    </lineage>
</organism>
<sequence length="748" mass="85406">MNLRHGIKATFLLALMATDLQGAIGFLNVTMTWQPSNTLIKDFADLLSGFAGSLRGARSASPEVKTCTADVCIRKAAQMKLYMNESANPCDDFYEFACGNFERELAIPYGSSVYTLRDVADNKLNRDKMNVFELLCNFQYDDYGPPASRRPEPTFYTKMRNCFNSCRDERKINEQGVGPAMELIARLKGWPVLGNHSVISIPDIFKAMSAAGLSTQNLVFLTLNRVEGNVKQTVLRLQNPWCFGDDQDKVQKHMARHMQACSHNGTAPIPLAFAVEFAVYFGANRTDAEIQMSDVVRFECALFRIARLDGCKKPPTTKYVVHYRNLGLDIFPLEALFPPHLNLAPDEPILNTLPEYTRSLKHIMSEVDKRTFHNYMVYRSLRSLLLYLPEGARSLLKIVEPHYNIAKRIQFCAEKTGEIFLGGLNHIYYKMQTSARLKEEADDMADYIRRALHATIMKSPWLDEKTKSKAAAKVDSLNAMLIYQKEFLDESLIDSLYDEPYYDWDVDNFLLSYVRYQGSRERLFSRYNQTYDRFHWENKIFPIISNAHYRSATNTFAIYPPMALYPYSDPDLPKYVNYGSLGMLIGHEMGHAFSLKGRFHDEEGNKRDWWTQQSLANYKQITECLVRQYSNYSYQGLQMSGKASLNENIADNIGVKVSYDGLHAWSEGRPLEPSLPGFEKYTPKQMFWISFGNMWCSRYTRLGASQTGGHSVNPLRVNGPISNLHSFSQDFDCPLGSKMNPVSKCAGY</sequence>
<evidence type="ECO:0000256" key="2">
    <source>
        <dbReference type="ARBA" id="ARBA00004401"/>
    </source>
</evidence>
<dbReference type="Gene3D" id="1.10.1380.10">
    <property type="entry name" value="Neutral endopeptidase , domain2"/>
    <property type="match status" value="1"/>
</dbReference>
<dbReference type="GO" id="GO:0005886">
    <property type="term" value="C:plasma membrane"/>
    <property type="evidence" value="ECO:0007669"/>
    <property type="project" value="UniProtKB-SubCell"/>
</dbReference>
<dbReference type="InterPro" id="IPR008753">
    <property type="entry name" value="Peptidase_M13_N"/>
</dbReference>
<dbReference type="GO" id="GO:0016485">
    <property type="term" value="P:protein processing"/>
    <property type="evidence" value="ECO:0007669"/>
    <property type="project" value="TreeGrafter"/>
</dbReference>
<dbReference type="PANTHER" id="PTHR11733:SF167">
    <property type="entry name" value="FI17812P1-RELATED"/>
    <property type="match status" value="1"/>
</dbReference>
<evidence type="ECO:0000256" key="7">
    <source>
        <dbReference type="ARBA" id="ARBA00022833"/>
    </source>
</evidence>
<evidence type="ECO:0000256" key="6">
    <source>
        <dbReference type="ARBA" id="ARBA00022801"/>
    </source>
</evidence>
<protein>
    <submittedName>
        <fullName evidence="12">Uncharacterized protein</fullName>
    </submittedName>
</protein>
<comment type="cofactor">
    <cofactor evidence="1">
        <name>Zn(2+)</name>
        <dbReference type="ChEBI" id="CHEBI:29105"/>
    </cofactor>
</comment>
<evidence type="ECO:0000259" key="11">
    <source>
        <dbReference type="Pfam" id="PF05649"/>
    </source>
</evidence>
<evidence type="ECO:0000259" key="10">
    <source>
        <dbReference type="Pfam" id="PF01431"/>
    </source>
</evidence>
<dbReference type="Pfam" id="PF01431">
    <property type="entry name" value="Peptidase_M13"/>
    <property type="match status" value="1"/>
</dbReference>
<evidence type="ECO:0000256" key="1">
    <source>
        <dbReference type="ARBA" id="ARBA00001947"/>
    </source>
</evidence>
<proteinExistence type="inferred from homology"/>
<keyword evidence="4" id="KW-0645">Protease</keyword>
<keyword evidence="8" id="KW-0482">Metalloprotease</keyword>
<feature type="chain" id="PRO_5040378341" evidence="9">
    <location>
        <begin position="26"/>
        <end position="748"/>
    </location>
</feature>
<dbReference type="AlphaFoldDB" id="A0A9N9ZZ47"/>
<dbReference type="KEGG" id="btab:109039084"/>
<dbReference type="PANTHER" id="PTHR11733">
    <property type="entry name" value="ZINC METALLOPROTEASE FAMILY M13 NEPRILYSIN-RELATED"/>
    <property type="match status" value="1"/>
</dbReference>
<feature type="signal peptide" evidence="9">
    <location>
        <begin position="1"/>
        <end position="25"/>
    </location>
</feature>
<comment type="subcellular location">
    <subcellularLocation>
        <location evidence="2">Cell membrane</location>
        <topology evidence="2">Single-pass type II membrane protein</topology>
    </subcellularLocation>
</comment>
<dbReference type="GO" id="GO:0004222">
    <property type="term" value="F:metalloendopeptidase activity"/>
    <property type="evidence" value="ECO:0007669"/>
    <property type="project" value="InterPro"/>
</dbReference>
<evidence type="ECO:0000256" key="8">
    <source>
        <dbReference type="ARBA" id="ARBA00023049"/>
    </source>
</evidence>
<evidence type="ECO:0000256" key="4">
    <source>
        <dbReference type="ARBA" id="ARBA00022670"/>
    </source>
</evidence>
<keyword evidence="7" id="KW-0862">Zinc</keyword>
<dbReference type="EMBL" id="OU963862">
    <property type="protein sequence ID" value="CAH0380842.1"/>
    <property type="molecule type" value="Genomic_DNA"/>
</dbReference>
<keyword evidence="6" id="KW-0378">Hydrolase</keyword>
<keyword evidence="5" id="KW-0479">Metal-binding</keyword>
<keyword evidence="13" id="KW-1185">Reference proteome</keyword>
<evidence type="ECO:0000313" key="12">
    <source>
        <dbReference type="EMBL" id="CAH0380842.1"/>
    </source>
</evidence>
<dbReference type="InterPro" id="IPR024079">
    <property type="entry name" value="MetalloPept_cat_dom_sf"/>
</dbReference>
<feature type="domain" description="Peptidase M13 C-terminal" evidence="10">
    <location>
        <begin position="546"/>
        <end position="745"/>
    </location>
</feature>
<reference evidence="12" key="1">
    <citation type="submission" date="2021-12" db="EMBL/GenBank/DDBJ databases">
        <authorList>
            <person name="King R."/>
        </authorList>
    </citation>
    <scope>NUCLEOTIDE SEQUENCE</scope>
</reference>
<dbReference type="InterPro" id="IPR000718">
    <property type="entry name" value="Peptidase_M13"/>
</dbReference>
<dbReference type="Proteomes" id="UP001152759">
    <property type="component" value="Chromosome 1"/>
</dbReference>
<dbReference type="PROSITE" id="PS51885">
    <property type="entry name" value="NEPRILYSIN"/>
    <property type="match status" value="1"/>
</dbReference>
<dbReference type="PRINTS" id="PR00786">
    <property type="entry name" value="NEPRILYSIN"/>
</dbReference>
<dbReference type="GO" id="GO:0046872">
    <property type="term" value="F:metal ion binding"/>
    <property type="evidence" value="ECO:0007669"/>
    <property type="project" value="UniProtKB-KW"/>
</dbReference>
<dbReference type="Gene3D" id="3.40.390.10">
    <property type="entry name" value="Collagenase (Catalytic Domain)"/>
    <property type="match status" value="1"/>
</dbReference>
<dbReference type="InterPro" id="IPR018497">
    <property type="entry name" value="Peptidase_M13_C"/>
</dbReference>
<dbReference type="CDD" id="cd08662">
    <property type="entry name" value="M13"/>
    <property type="match status" value="1"/>
</dbReference>
<gene>
    <name evidence="12" type="ORF">BEMITA_LOCUS552</name>
</gene>
<name>A0A9N9ZZ47_BEMTA</name>
<evidence type="ECO:0000313" key="13">
    <source>
        <dbReference type="Proteomes" id="UP001152759"/>
    </source>
</evidence>
<comment type="similarity">
    <text evidence="3">Belongs to the peptidase M13 family.</text>
</comment>
<dbReference type="SUPFAM" id="SSF55486">
    <property type="entry name" value="Metalloproteases ('zincins'), catalytic domain"/>
    <property type="match status" value="1"/>
</dbReference>
<evidence type="ECO:0000256" key="5">
    <source>
        <dbReference type="ARBA" id="ARBA00022723"/>
    </source>
</evidence>
<keyword evidence="9" id="KW-0732">Signal</keyword>
<accession>A0A9N9ZZ47</accession>
<dbReference type="InterPro" id="IPR042089">
    <property type="entry name" value="Peptidase_M13_dom_2"/>
</dbReference>
<evidence type="ECO:0000256" key="9">
    <source>
        <dbReference type="SAM" id="SignalP"/>
    </source>
</evidence>
<evidence type="ECO:0000256" key="3">
    <source>
        <dbReference type="ARBA" id="ARBA00007357"/>
    </source>
</evidence>
<dbReference type="Pfam" id="PF05649">
    <property type="entry name" value="Peptidase_M13_N"/>
    <property type="match status" value="1"/>
</dbReference>